<accession>A0A0A8Y1F5</accession>
<name>A0A0A8Y1F5_ARUDO</name>
<reference evidence="1" key="1">
    <citation type="submission" date="2014-09" db="EMBL/GenBank/DDBJ databases">
        <authorList>
            <person name="Magalhaes I.L.F."/>
            <person name="Oliveira U."/>
            <person name="Santos F.R."/>
            <person name="Vidigal T.H.D.A."/>
            <person name="Brescovit A.D."/>
            <person name="Santos A.J."/>
        </authorList>
    </citation>
    <scope>NUCLEOTIDE SEQUENCE</scope>
    <source>
        <tissue evidence="1">Shoot tissue taken approximately 20 cm above the soil surface</tissue>
    </source>
</reference>
<organism evidence="1">
    <name type="scientific">Arundo donax</name>
    <name type="common">Giant reed</name>
    <name type="synonym">Donax arundinaceus</name>
    <dbReference type="NCBI Taxonomy" id="35708"/>
    <lineage>
        <taxon>Eukaryota</taxon>
        <taxon>Viridiplantae</taxon>
        <taxon>Streptophyta</taxon>
        <taxon>Embryophyta</taxon>
        <taxon>Tracheophyta</taxon>
        <taxon>Spermatophyta</taxon>
        <taxon>Magnoliopsida</taxon>
        <taxon>Liliopsida</taxon>
        <taxon>Poales</taxon>
        <taxon>Poaceae</taxon>
        <taxon>PACMAD clade</taxon>
        <taxon>Arundinoideae</taxon>
        <taxon>Arundineae</taxon>
        <taxon>Arundo</taxon>
    </lineage>
</organism>
<dbReference type="AlphaFoldDB" id="A0A0A8Y1F5"/>
<proteinExistence type="predicted"/>
<protein>
    <submittedName>
        <fullName evidence="1">Uncharacterized protein</fullName>
    </submittedName>
</protein>
<dbReference type="EMBL" id="GBRH01279007">
    <property type="protein sequence ID" value="JAD18888.1"/>
    <property type="molecule type" value="Transcribed_RNA"/>
</dbReference>
<sequence>MFLCSCMHTYFYVSTCNYPPAVVAWCAKCELYIIVIK</sequence>
<evidence type="ECO:0000313" key="1">
    <source>
        <dbReference type="EMBL" id="JAD18888.1"/>
    </source>
</evidence>
<reference evidence="1" key="2">
    <citation type="journal article" date="2015" name="Data Brief">
        <title>Shoot transcriptome of the giant reed, Arundo donax.</title>
        <authorList>
            <person name="Barrero R.A."/>
            <person name="Guerrero F.D."/>
            <person name="Moolhuijzen P."/>
            <person name="Goolsby J.A."/>
            <person name="Tidwell J."/>
            <person name="Bellgard S.E."/>
            <person name="Bellgard M.I."/>
        </authorList>
    </citation>
    <scope>NUCLEOTIDE SEQUENCE</scope>
    <source>
        <tissue evidence="1">Shoot tissue taken approximately 20 cm above the soil surface</tissue>
    </source>
</reference>